<proteinExistence type="predicted"/>
<sequence>MIDKAYHLVNKGSWRALSLILAIALTLCFFFNINEFATQLRTAPPVWVIFILWATVILWIHGIGFEIRAAIWKGLFFPYVGYIVGIIALVQHFLLPAFTH</sequence>
<dbReference type="Pfam" id="PF09600">
    <property type="entry name" value="Cyd_oper_YbgE"/>
    <property type="match status" value="1"/>
</dbReference>
<organism evidence="2 3">
    <name type="scientific">Avibacterium avium</name>
    <name type="common">Pasteurella avium</name>
    <dbReference type="NCBI Taxonomy" id="751"/>
    <lineage>
        <taxon>Bacteria</taxon>
        <taxon>Pseudomonadati</taxon>
        <taxon>Pseudomonadota</taxon>
        <taxon>Gammaproteobacteria</taxon>
        <taxon>Pasteurellales</taxon>
        <taxon>Pasteurellaceae</taxon>
        <taxon>Avibacterium</taxon>
    </lineage>
</organism>
<dbReference type="InterPro" id="IPR011846">
    <property type="entry name" value="Cyd_oper_YbgE"/>
</dbReference>
<feature type="transmembrane region" description="Helical" evidence="1">
    <location>
        <begin position="12"/>
        <end position="33"/>
    </location>
</feature>
<feature type="transmembrane region" description="Helical" evidence="1">
    <location>
        <begin position="45"/>
        <end position="64"/>
    </location>
</feature>
<dbReference type="Proteomes" id="UP000255098">
    <property type="component" value="Unassembled WGS sequence"/>
</dbReference>
<reference evidence="2 3" key="1">
    <citation type="submission" date="2018-06" db="EMBL/GenBank/DDBJ databases">
        <authorList>
            <consortium name="Pathogen Informatics"/>
            <person name="Doyle S."/>
        </authorList>
    </citation>
    <scope>NUCLEOTIDE SEQUENCE [LARGE SCALE GENOMIC DNA]</scope>
    <source>
        <strain evidence="3">NCTC 11297</strain>
    </source>
</reference>
<accession>A0A379APS0</accession>
<dbReference type="NCBIfam" id="TIGR02112">
    <property type="entry name" value="cyd_oper_ybgE"/>
    <property type="match status" value="1"/>
</dbReference>
<name>A0A379APS0_AVIAV</name>
<keyword evidence="1" id="KW-0472">Membrane</keyword>
<evidence type="ECO:0000256" key="1">
    <source>
        <dbReference type="SAM" id="Phobius"/>
    </source>
</evidence>
<keyword evidence="3" id="KW-1185">Reference proteome</keyword>
<keyword evidence="1" id="KW-1133">Transmembrane helix</keyword>
<dbReference type="AlphaFoldDB" id="A0A379APS0"/>
<feature type="transmembrane region" description="Helical" evidence="1">
    <location>
        <begin position="76"/>
        <end position="95"/>
    </location>
</feature>
<protein>
    <submittedName>
        <fullName evidence="2">Cyd operon protein YbgE</fullName>
    </submittedName>
</protein>
<evidence type="ECO:0000313" key="2">
    <source>
        <dbReference type="EMBL" id="SUB23697.1"/>
    </source>
</evidence>
<gene>
    <name evidence="2" type="primary">ybgE</name>
    <name evidence="2" type="ORF">NCTC11297_00708</name>
</gene>
<keyword evidence="1" id="KW-0812">Transmembrane</keyword>
<dbReference type="RefSeq" id="WP_115249020.1">
    <property type="nucleotide sequence ID" value="NZ_JBMMFP010000008.1"/>
</dbReference>
<evidence type="ECO:0000313" key="3">
    <source>
        <dbReference type="Proteomes" id="UP000255098"/>
    </source>
</evidence>
<dbReference type="EMBL" id="UGSP01000001">
    <property type="protein sequence ID" value="SUB23697.1"/>
    <property type="molecule type" value="Genomic_DNA"/>
</dbReference>
<dbReference type="GeneID" id="300132926"/>